<evidence type="ECO:0008006" key="4">
    <source>
        <dbReference type="Google" id="ProtNLM"/>
    </source>
</evidence>
<dbReference type="AlphaFoldDB" id="A0A7Z7N7J7"/>
<dbReference type="Proteomes" id="UP000554965">
    <property type="component" value="Unassembled WGS sequence"/>
</dbReference>
<organism evidence="2 3">
    <name type="scientific">Mycobacterium simulans</name>
    <dbReference type="NCBI Taxonomy" id="627089"/>
    <lineage>
        <taxon>Bacteria</taxon>
        <taxon>Bacillati</taxon>
        <taxon>Actinomycetota</taxon>
        <taxon>Actinomycetes</taxon>
        <taxon>Mycobacteriales</taxon>
        <taxon>Mycobacteriaceae</taxon>
        <taxon>Mycobacterium</taxon>
    </lineage>
</organism>
<keyword evidence="1" id="KW-0808">Transferase</keyword>
<evidence type="ECO:0000313" key="2">
    <source>
        <dbReference type="EMBL" id="SOJ52754.1"/>
    </source>
</evidence>
<dbReference type="RefSeq" id="WP_186241138.1">
    <property type="nucleotide sequence ID" value="NZ_OCTY01000002.1"/>
</dbReference>
<proteinExistence type="predicted"/>
<name>A0A7Z7N7J7_9MYCO</name>
<accession>A0A7Z7N7J7</accession>
<dbReference type="EMBL" id="OCTY01000002">
    <property type="protein sequence ID" value="SOJ52754.1"/>
    <property type="molecule type" value="Genomic_DNA"/>
</dbReference>
<protein>
    <recommendedName>
        <fullName evidence="4">Aromatic prenyltransferase, DMATS type</fullName>
    </recommendedName>
</protein>
<gene>
    <name evidence="2" type="ORF">MSIMFB_00262</name>
</gene>
<sequence>MTLDLEKISYADFITEKLLIAARAIGADERESQSVVSTVRDLIAPWGEHAIGNAPEYRSFVTDYKGLPFEPSVNFSKKGPALRLMWETLGYPAGEETCPDPGGDVIRRLAGRPGVSLDKYLKIEDLFMPTGLIELPAKSTVWIMLMWRPGELPRFKAYMCALHRGPDSASDVVGEALSRVGLARPWSMIRERYDELLELGYTLPGVALELDDDPRGRFKLYFAIKDPSLAKLEKLAGMAIKHSQERLVNSYRILCGQMDDFGPGAISFTANLSLVEGCDRPVSFNGSIPIFSTFDSDLTRSEVVARERFTKVLDSEGVNSGQYQELLRALANDEKFGSTLRHAHFAVRTDEDTFDASVYLHFPVWNEQGGLGQREQWVKRQEQLLSPAVRRT</sequence>
<dbReference type="GO" id="GO:0016765">
    <property type="term" value="F:transferase activity, transferring alkyl or aryl (other than methyl) groups"/>
    <property type="evidence" value="ECO:0007669"/>
    <property type="project" value="InterPro"/>
</dbReference>
<keyword evidence="3" id="KW-1185">Reference proteome</keyword>
<comment type="caution">
    <text evidence="2">The sequence shown here is derived from an EMBL/GenBank/DDBJ whole genome shotgun (WGS) entry which is preliminary data.</text>
</comment>
<evidence type="ECO:0000256" key="1">
    <source>
        <dbReference type="ARBA" id="ARBA00022679"/>
    </source>
</evidence>
<evidence type="ECO:0000313" key="3">
    <source>
        <dbReference type="Proteomes" id="UP000554965"/>
    </source>
</evidence>
<dbReference type="Pfam" id="PF11991">
    <property type="entry name" value="Trp_DMAT"/>
    <property type="match status" value="1"/>
</dbReference>
<reference evidence="2 3" key="1">
    <citation type="submission" date="2017-10" db="EMBL/GenBank/DDBJ databases">
        <authorList>
            <consortium name="Urmite Genomes"/>
        </authorList>
    </citation>
    <scope>NUCLEOTIDE SEQUENCE [LARGE SCALE GENOMIC DNA]</scope>
    <source>
        <strain evidence="2 3">FB-527</strain>
    </source>
</reference>
<dbReference type="InterPro" id="IPR017795">
    <property type="entry name" value="ABBA_NscD-like"/>
</dbReference>
<dbReference type="GO" id="GO:0009820">
    <property type="term" value="P:alkaloid metabolic process"/>
    <property type="evidence" value="ECO:0007669"/>
    <property type="project" value="InterPro"/>
</dbReference>